<evidence type="ECO:0000259" key="33">
    <source>
        <dbReference type="PROSITE" id="PS50011"/>
    </source>
</evidence>
<feature type="compositionally biased region" description="Polar residues" evidence="30">
    <location>
        <begin position="1751"/>
        <end position="1774"/>
    </location>
</feature>
<dbReference type="PRINTS" id="PR00190">
    <property type="entry name" value="ACTIN"/>
</dbReference>
<dbReference type="InterPro" id="IPR050122">
    <property type="entry name" value="RTK"/>
</dbReference>
<feature type="region of interest" description="Disordered" evidence="30">
    <location>
        <begin position="1739"/>
        <end position="1774"/>
    </location>
</feature>
<dbReference type="GO" id="GO:0009615">
    <property type="term" value="P:response to virus"/>
    <property type="evidence" value="ECO:0007669"/>
    <property type="project" value="UniProtKB-ARBA"/>
</dbReference>
<proteinExistence type="inferred from homology"/>
<evidence type="ECO:0000256" key="26">
    <source>
        <dbReference type="ARBA" id="ARBA00083775"/>
    </source>
</evidence>
<feature type="compositionally biased region" description="Polar residues" evidence="30">
    <location>
        <begin position="1793"/>
        <end position="1811"/>
    </location>
</feature>
<dbReference type="SUPFAM" id="SSF53067">
    <property type="entry name" value="Actin-like ATPase domain"/>
    <property type="match status" value="2"/>
</dbReference>
<feature type="region of interest" description="Disordered" evidence="30">
    <location>
        <begin position="1444"/>
        <end position="1502"/>
    </location>
</feature>
<evidence type="ECO:0000256" key="21">
    <source>
        <dbReference type="ARBA" id="ARBA00023170"/>
    </source>
</evidence>
<keyword evidence="23" id="KW-0963">Cytoplasm</keyword>
<feature type="domain" description="Sema" evidence="34">
    <location>
        <begin position="33"/>
        <end position="524"/>
    </location>
</feature>
<keyword evidence="19" id="KW-0829">Tyrosine-protein kinase</keyword>
<evidence type="ECO:0000256" key="22">
    <source>
        <dbReference type="ARBA" id="ARBA00023180"/>
    </source>
</evidence>
<dbReference type="FunFam" id="2.60.40.10:FF:000213">
    <property type="entry name" value="Hepatocyte growth factor receptor"/>
    <property type="match status" value="1"/>
</dbReference>
<keyword evidence="22" id="KW-0325">Glycoprotein</keyword>
<comment type="caution">
    <text evidence="27">Lacks conserved residue(s) required for the propagation of feature annotation.</text>
</comment>
<keyword evidence="20" id="KW-1015">Disulfide bond</keyword>
<keyword evidence="13" id="KW-0418">Kinase</keyword>
<dbReference type="InterPro" id="IPR002909">
    <property type="entry name" value="IPT_dom"/>
</dbReference>
<evidence type="ECO:0000256" key="16">
    <source>
        <dbReference type="ARBA" id="ARBA00022859"/>
    </source>
</evidence>
<dbReference type="Pfam" id="PF00022">
    <property type="entry name" value="Actin"/>
    <property type="match status" value="2"/>
</dbReference>
<evidence type="ECO:0000256" key="15">
    <source>
        <dbReference type="ARBA" id="ARBA00022843"/>
    </source>
</evidence>
<evidence type="ECO:0000256" key="3">
    <source>
        <dbReference type="ARBA" id="ARBA00006752"/>
    </source>
</evidence>
<dbReference type="Pfam" id="PF01833">
    <property type="entry name" value="TIG"/>
    <property type="match status" value="3"/>
</dbReference>
<keyword evidence="23" id="KW-0206">Cytoskeleton</keyword>
<dbReference type="CDD" id="cd05058">
    <property type="entry name" value="PTKc_Met_Ron"/>
    <property type="match status" value="1"/>
</dbReference>
<dbReference type="InterPro" id="IPR004000">
    <property type="entry name" value="Actin"/>
</dbReference>
<dbReference type="InterPro" id="IPR020635">
    <property type="entry name" value="Tyr_kinase_cat_dom"/>
</dbReference>
<comment type="caution">
    <text evidence="35">The sequence shown here is derived from an EMBL/GenBank/DDBJ whole genome shotgun (WGS) entry which is preliminary data.</text>
</comment>
<feature type="region of interest" description="Disordered" evidence="30">
    <location>
        <begin position="1793"/>
        <end position="1854"/>
    </location>
</feature>
<protein>
    <recommendedName>
        <fullName evidence="25">Macrophage-stimulating protein receptor</fullName>
        <ecNumber evidence="4">2.7.10.1</ecNumber>
    </recommendedName>
    <alternativeName>
        <fullName evidence="26">p185-Ron</fullName>
    </alternativeName>
</protein>
<dbReference type="CDD" id="cd00102">
    <property type="entry name" value="IPT"/>
    <property type="match status" value="1"/>
</dbReference>
<dbReference type="Gene3D" id="2.60.40.10">
    <property type="entry name" value="Immunoglobulins"/>
    <property type="match status" value="2"/>
</dbReference>
<gene>
    <name evidence="35" type="ORF">LTLLF_157550</name>
</gene>
<organism evidence="35 36">
    <name type="scientific">Microtus ochrogaster</name>
    <name type="common">Prairie vole</name>
    <dbReference type="NCBI Taxonomy" id="79684"/>
    <lineage>
        <taxon>Eukaryota</taxon>
        <taxon>Metazoa</taxon>
        <taxon>Chordata</taxon>
        <taxon>Craniata</taxon>
        <taxon>Vertebrata</taxon>
        <taxon>Euteleostomi</taxon>
        <taxon>Mammalia</taxon>
        <taxon>Eutheria</taxon>
        <taxon>Euarchontoglires</taxon>
        <taxon>Glires</taxon>
        <taxon>Rodentia</taxon>
        <taxon>Myomorpha</taxon>
        <taxon>Muroidea</taxon>
        <taxon>Cricetidae</taxon>
        <taxon>Arvicolinae</taxon>
        <taxon>Microtus</taxon>
    </lineage>
</organism>
<dbReference type="EC" id="2.7.10.1" evidence="4"/>
<evidence type="ECO:0000256" key="9">
    <source>
        <dbReference type="ARBA" id="ARBA00022692"/>
    </source>
</evidence>
<reference evidence="35" key="1">
    <citation type="submission" date="2020-03" db="EMBL/GenBank/DDBJ databases">
        <title>Studies in the Genomics of Life Span.</title>
        <authorList>
            <person name="Glass D."/>
        </authorList>
    </citation>
    <scope>NUCLEOTIDE SEQUENCE</scope>
    <source>
        <strain evidence="35">LTLLF</strain>
        <tissue evidence="35">Muscle</tissue>
    </source>
</reference>
<dbReference type="FunFam" id="3.30.200.20:FF:000251">
    <property type="entry name" value="Macrophage stimulating 1 receptor"/>
    <property type="match status" value="1"/>
</dbReference>
<keyword evidence="11" id="KW-0677">Repeat</keyword>
<feature type="chain" id="PRO_5035300543" description="Macrophage-stimulating protein receptor" evidence="32">
    <location>
        <begin position="26"/>
        <end position="2332"/>
    </location>
</feature>
<dbReference type="GO" id="GO:0007169">
    <property type="term" value="P:cell surface receptor protein tyrosine kinase signaling pathway"/>
    <property type="evidence" value="ECO:0007669"/>
    <property type="project" value="TreeGrafter"/>
</dbReference>
<dbReference type="SMART" id="SM00423">
    <property type="entry name" value="PSI"/>
    <property type="match status" value="1"/>
</dbReference>
<evidence type="ECO:0000256" key="4">
    <source>
        <dbReference type="ARBA" id="ARBA00011902"/>
    </source>
</evidence>
<dbReference type="GO" id="GO:0004714">
    <property type="term" value="F:transmembrane receptor protein tyrosine kinase activity"/>
    <property type="evidence" value="ECO:0007669"/>
    <property type="project" value="UniProtKB-EC"/>
</dbReference>
<name>A0A8J6GGA7_MICOH</name>
<dbReference type="FunFam" id="3.90.640.10:FF:000007">
    <property type="entry name" value="Actin like 7B"/>
    <property type="match status" value="1"/>
</dbReference>
<evidence type="ECO:0000256" key="13">
    <source>
        <dbReference type="ARBA" id="ARBA00022777"/>
    </source>
</evidence>
<evidence type="ECO:0000256" key="8">
    <source>
        <dbReference type="ARBA" id="ARBA00022685"/>
    </source>
</evidence>
<feature type="transmembrane region" description="Helical" evidence="31">
    <location>
        <begin position="961"/>
        <end position="981"/>
    </location>
</feature>
<comment type="similarity">
    <text evidence="3 29">Belongs to the actin family.</text>
</comment>
<dbReference type="SMART" id="SM00429">
    <property type="entry name" value="IPT"/>
    <property type="match status" value="4"/>
</dbReference>
<dbReference type="GO" id="GO:0005886">
    <property type="term" value="C:plasma membrane"/>
    <property type="evidence" value="ECO:0007669"/>
    <property type="project" value="TreeGrafter"/>
</dbReference>
<dbReference type="InterPro" id="IPR000719">
    <property type="entry name" value="Prot_kinase_dom"/>
</dbReference>
<evidence type="ECO:0000256" key="20">
    <source>
        <dbReference type="ARBA" id="ARBA00023157"/>
    </source>
</evidence>
<dbReference type="InterPro" id="IPR001245">
    <property type="entry name" value="Ser-Thr/Tyr_kinase_cat_dom"/>
</dbReference>
<keyword evidence="14 28" id="KW-0067">ATP-binding</keyword>
<feature type="domain" description="Protein kinase" evidence="33">
    <location>
        <begin position="1082"/>
        <end position="1345"/>
    </location>
</feature>
<comment type="subcellular location">
    <subcellularLocation>
        <location evidence="1">Cytoplasm</location>
        <location evidence="1">Cytoskeleton</location>
    </subcellularLocation>
    <subcellularLocation>
        <location evidence="2">Membrane</location>
        <topology evidence="2">Single-pass type I membrane protein</topology>
    </subcellularLocation>
</comment>
<dbReference type="Proteomes" id="UP000710432">
    <property type="component" value="Unassembled WGS sequence"/>
</dbReference>
<dbReference type="FunFam" id="3.30.420.40:FF:000050">
    <property type="entry name" value="Actin, alpha skeletal muscle"/>
    <property type="match status" value="1"/>
</dbReference>
<dbReference type="Pfam" id="PF01403">
    <property type="entry name" value="Sema"/>
    <property type="match status" value="1"/>
</dbReference>
<dbReference type="InterPro" id="IPR013783">
    <property type="entry name" value="Ig-like_fold"/>
</dbReference>
<dbReference type="InterPro" id="IPR036352">
    <property type="entry name" value="Semap_dom_sf"/>
</dbReference>
<feature type="compositionally biased region" description="Polar residues" evidence="30">
    <location>
        <begin position="1817"/>
        <end position="1853"/>
    </location>
</feature>
<evidence type="ECO:0000256" key="7">
    <source>
        <dbReference type="ARBA" id="ARBA00022679"/>
    </source>
</evidence>
<dbReference type="CDD" id="cd01179">
    <property type="entry name" value="IPT_plexin_repeat2"/>
    <property type="match status" value="1"/>
</dbReference>
<dbReference type="EMBL" id="JAATJU010022660">
    <property type="protein sequence ID" value="KAH0509989.1"/>
    <property type="molecule type" value="Genomic_DNA"/>
</dbReference>
<evidence type="ECO:0000256" key="29">
    <source>
        <dbReference type="RuleBase" id="RU000487"/>
    </source>
</evidence>
<keyword evidence="7" id="KW-0808">Transferase</keyword>
<dbReference type="GO" id="GO:0043235">
    <property type="term" value="C:receptor complex"/>
    <property type="evidence" value="ECO:0007669"/>
    <property type="project" value="TreeGrafter"/>
</dbReference>
<evidence type="ECO:0000256" key="18">
    <source>
        <dbReference type="ARBA" id="ARBA00023136"/>
    </source>
</evidence>
<dbReference type="SUPFAM" id="SSF56112">
    <property type="entry name" value="Protein kinase-like (PK-like)"/>
    <property type="match status" value="1"/>
</dbReference>
<keyword evidence="15" id="KW-0832">Ubl conjugation</keyword>
<dbReference type="GO" id="GO:0005856">
    <property type="term" value="C:cytoskeleton"/>
    <property type="evidence" value="ECO:0007669"/>
    <property type="project" value="UniProtKB-SubCell"/>
</dbReference>
<dbReference type="InterPro" id="IPR008266">
    <property type="entry name" value="Tyr_kinase_AS"/>
</dbReference>
<dbReference type="PROSITE" id="PS51004">
    <property type="entry name" value="SEMA"/>
    <property type="match status" value="1"/>
</dbReference>
<keyword evidence="9 31" id="KW-0812">Transmembrane</keyword>
<dbReference type="PROSITE" id="PS50011">
    <property type="entry name" value="PROTEIN_KINASE_DOM"/>
    <property type="match status" value="1"/>
</dbReference>
<accession>A0A8J6GGA7</accession>
<evidence type="ECO:0000256" key="2">
    <source>
        <dbReference type="ARBA" id="ARBA00004479"/>
    </source>
</evidence>
<evidence type="ECO:0000256" key="5">
    <source>
        <dbReference type="ARBA" id="ARBA00022553"/>
    </source>
</evidence>
<dbReference type="Gene3D" id="3.30.1680.10">
    <property type="entry name" value="ligand-binding face of the semaphorins, domain 2"/>
    <property type="match status" value="1"/>
</dbReference>
<dbReference type="Gene3D" id="3.30.420.40">
    <property type="match status" value="2"/>
</dbReference>
<dbReference type="InterPro" id="IPR011009">
    <property type="entry name" value="Kinase-like_dom_sf"/>
</dbReference>
<evidence type="ECO:0000313" key="36">
    <source>
        <dbReference type="Proteomes" id="UP000710432"/>
    </source>
</evidence>
<dbReference type="PANTHER" id="PTHR24416">
    <property type="entry name" value="TYROSINE-PROTEIN KINASE RECEPTOR"/>
    <property type="match status" value="1"/>
</dbReference>
<feature type="region of interest" description="Disordered" evidence="30">
    <location>
        <begin position="1025"/>
        <end position="1049"/>
    </location>
</feature>
<evidence type="ECO:0000256" key="32">
    <source>
        <dbReference type="SAM" id="SignalP"/>
    </source>
</evidence>
<keyword evidence="16" id="KW-0391">Immunity</keyword>
<dbReference type="SMART" id="SM00268">
    <property type="entry name" value="ACTIN"/>
    <property type="match status" value="1"/>
</dbReference>
<keyword evidence="6" id="KW-0399">Innate immunity</keyword>
<evidence type="ECO:0000256" key="12">
    <source>
        <dbReference type="ARBA" id="ARBA00022741"/>
    </source>
</evidence>
<evidence type="ECO:0000256" key="25">
    <source>
        <dbReference type="ARBA" id="ARBA00074624"/>
    </source>
</evidence>
<evidence type="ECO:0000256" key="10">
    <source>
        <dbReference type="ARBA" id="ARBA00022729"/>
    </source>
</evidence>
<evidence type="ECO:0000256" key="1">
    <source>
        <dbReference type="ARBA" id="ARBA00004245"/>
    </source>
</evidence>
<dbReference type="Gene3D" id="2.130.10.10">
    <property type="entry name" value="YVTN repeat-like/Quinoprotein amine dehydrogenase"/>
    <property type="match status" value="1"/>
</dbReference>
<keyword evidence="10 32" id="KW-0732">Signal</keyword>
<evidence type="ECO:0000256" key="31">
    <source>
        <dbReference type="SAM" id="Phobius"/>
    </source>
</evidence>
<keyword evidence="5" id="KW-0597">Phosphoprotein</keyword>
<keyword evidence="8" id="KW-0165">Cleavage on pair of basic residues</keyword>
<dbReference type="Pfam" id="PF07714">
    <property type="entry name" value="PK_Tyr_Ser-Thr"/>
    <property type="match status" value="1"/>
</dbReference>
<dbReference type="Gene3D" id="1.10.510.10">
    <property type="entry name" value="Transferase(Phosphotransferase) domain 1"/>
    <property type="match status" value="1"/>
</dbReference>
<evidence type="ECO:0000259" key="34">
    <source>
        <dbReference type="PROSITE" id="PS51004"/>
    </source>
</evidence>
<dbReference type="InterPro" id="IPR016201">
    <property type="entry name" value="PSI"/>
</dbReference>
<dbReference type="SUPFAM" id="SSF101912">
    <property type="entry name" value="Sema domain"/>
    <property type="match status" value="1"/>
</dbReference>
<feature type="binding site" evidence="28">
    <location>
        <position position="1114"/>
    </location>
    <ligand>
        <name>ATP</name>
        <dbReference type="ChEBI" id="CHEBI:30616"/>
    </ligand>
</feature>
<dbReference type="FunFam" id="3.30.1680.10:FF:000006">
    <property type="entry name" value="Macrophage-stimulating 1 receptor b"/>
    <property type="match status" value="1"/>
</dbReference>
<dbReference type="FunFam" id="2.60.40.10:FF:000679">
    <property type="entry name" value="Macrophage stimulating 1 receptor"/>
    <property type="match status" value="1"/>
</dbReference>
<dbReference type="PRINTS" id="PR00109">
    <property type="entry name" value="TYRKINASE"/>
</dbReference>
<dbReference type="PROSITE" id="PS00107">
    <property type="entry name" value="PROTEIN_KINASE_ATP"/>
    <property type="match status" value="1"/>
</dbReference>
<dbReference type="PANTHER" id="PTHR24416:SF564">
    <property type="entry name" value="MACROPHAGE-STIMULATING PROTEIN RECEPTOR"/>
    <property type="match status" value="1"/>
</dbReference>
<keyword evidence="18 31" id="KW-0472">Membrane</keyword>
<evidence type="ECO:0000256" key="11">
    <source>
        <dbReference type="ARBA" id="ARBA00022737"/>
    </source>
</evidence>
<comment type="catalytic activity">
    <reaction evidence="24">
        <text>L-tyrosyl-[protein] + ATP = O-phospho-L-tyrosyl-[protein] + ADP + H(+)</text>
        <dbReference type="Rhea" id="RHEA:10596"/>
        <dbReference type="Rhea" id="RHEA-COMP:10136"/>
        <dbReference type="Rhea" id="RHEA-COMP:20101"/>
        <dbReference type="ChEBI" id="CHEBI:15378"/>
        <dbReference type="ChEBI" id="CHEBI:30616"/>
        <dbReference type="ChEBI" id="CHEBI:46858"/>
        <dbReference type="ChEBI" id="CHEBI:61978"/>
        <dbReference type="ChEBI" id="CHEBI:456216"/>
        <dbReference type="EC" id="2.7.10.1"/>
    </reaction>
</comment>
<dbReference type="SMART" id="SM00219">
    <property type="entry name" value="TyrKc"/>
    <property type="match status" value="1"/>
</dbReference>
<dbReference type="InterPro" id="IPR017441">
    <property type="entry name" value="Protein_kinase_ATP_BS"/>
</dbReference>
<keyword evidence="17 31" id="KW-1133">Transmembrane helix</keyword>
<evidence type="ECO:0000256" key="23">
    <source>
        <dbReference type="ARBA" id="ARBA00023212"/>
    </source>
</evidence>
<evidence type="ECO:0000256" key="30">
    <source>
        <dbReference type="SAM" id="MobiDB-lite"/>
    </source>
</evidence>
<sequence>MGLLLQLLQSSLLLMLLLWLPAASTNLDWQCPRIPFSASRDFDVKYVVPSFHAGGQVQAMAAYEDSEDGSALFVATRNRLHVLGPDLQYIESLTTGPIGDPGCQTCASCGPGPHGPPNDTDTLVLVIDPGLPALVSCGSTLQGRCFLHEFEPREKSLHLAAPACLFSANNNRPESCPDCVASPRGTRVTVVGQGQASYFYVASSLDPELAASFSPHSVSIRRLKADASGFQPGFPSLSVLPKYLASYLIEYVYSFRSGDFVYFLTVQPSGVTSPPGALQTRLARLNAVEPEMGDYRELVLDCQFAPKRRRRGAPKSTQSYPVLRAAHTAPVDAILAVDLSTSEGQEVLFGVFAAVRDGSSGSGPSSVVCAYPIHQLDALIEQGVKRCCDSSLSPRPSRGLEFFQPPSLCPNPPGVEASSPSFRCHYFPLLVSEGFSRVDLFNGMLGSLKVTALHVTGLGNVTVAHMGTADGRILQVEIARSFSYLLYVSNFSLGSSGQPIQRDVSRLGNDLLFASGDQVFKVPIRGPGCRHFLTCWRCLKAQRFMGCGWCGDRCGRQKECPASWQQDRCPPEITEFYPHSGPLRGSTRLTLCGSNFYLRPNEVPEGTHQITVGQSPCRLLLPKHSPSYRPEYPKAFVEELECELEPLVTQAAGTTNVSLLITNTPAGKHFRVVGSSVREGFSFMEPLLTSIKPDFGPRAGGTYLTLEGQNLSIGTSRAVLVNGTQCQLEQVSEEQILCVTPPGAGTARVPVHLQIGGAEVPGSWTFHYKEDPIVLDISPNCGYSGSRVMIHGQHLTSVWRLELLFHDGQSTVQNSCTGQFLEQQRQCRLPEYVVRNHQGWATGNLSAWGDGGAGFILPGFRFLPPPSPPRAGLAPLKPEEHSVKFEYIGLGAVADCVSVNMTVGGEICQHEFRGNMVVCPLPPSLQLGKDGVPLQVCVDGECHKLGQVVRSGPGRASQSTLIIALLALIMLVAALAIALVFNSRRRKKQLVLASNLDDLSSLDRSPGAMSLSTFYSGSDYRATPSDIDDIASRPRSWEESSDNRDGTNIPLLRTDSMRLKDLDRTLLAEVKDVLIPHEHVVIHSDQVIGKGHFGVVYHGEYTDEAQNQIHCAVKSLSRITEVQEVEAFLREGLLMRGLHHPNVLALIGIVLPPEGLPRVLLPYMRHGDLLRFIRSPQRNPTVKDLISFGLQVACGMEYLAEQKFVHRDLAARNCMLDESFTVKVADFGLARDILDKEYYSVRQHRHARLPVKWMALESLQTYRFTTKSDVWSFGVLLWELLTRGAPPYPHIDPFDLTYFLAQGRRLPQPEYCPNSLYQVMLRCWEADPTARPTFRALVMEVEQVVSSLLGDHYVQLSPAYVNLGHSILDDASAPAVTATPAPAAAAVEPYTSSPDHLTVPTKDLPLDLKNQLSILLDKVSFPLKKTPSTPAPTPAEFPAHTKEQEVAKMQVPPKQSEDPVKKSPIHTSRLDTSTPASESLDALKTQRSSHKICSSQPDMQPPKACSNNNCSNVPLPAYQGTCKMQSPPQTPREAMQIPISSAPTCQLQGAEEDHVLVFDMATGNTRMGLLCHDPTGSRAVLVGLTPNHPSTHISENMLSARTLPRPILSPNSDHPIMWSTTAVLSSPVPSSLSAGSYREVALASKEARHNLEVQNSSGPETPIRIGMLARPVVPGTPNQHCEKIPAQVADPSLSKSEAEKIDPGRTIWMLDSPRMQDSSTVQTRKLEWIKPDTASTANIQTVLRSPLQEKVGSNNQEEVNSAQPSGPQAEDTGQSFLTGQNLQARQLPVAEQGSLSGQLPSVKQHPLSSPSHLGEQTPLSLTRQVSLAVKSSTTKEPTFTSGESVQPSTQGNPTHVGILRVPLVSEEACIYGKRDKVGNSSAQRSSIHPLPSWQPADSHRAYQEQLSLMTFTGCKDLPISMVGTESQSGHLFKLSAEDMTCSPEVAHLGLLRGNCYELVSAMDALQVQSPVLCHHSPSPYQNMAAIVIDTGTGFTKCGLAGEDHVLSVVPSQVQILQHPSQGQPQYVVPEHQEGSYSVLNRGVVSDWDALEVLWQHLFYCKLRVQPEEMAVLVADSPISPRTNREKVAEILFERFHVPAMQTVHQALLTLYAYGRTTGLVVGSGHGTSYVAPILTGDLAPLDTYRLDVAGSDLTDYLAQLLLAGGHPPPKAGLVRQIKEACCYVAMDMTSEMARNQSQTQVELVLPDKQVITLGSERFCCPEALFQPNLLGLNQPGLPQLALLSISRLEAKQQEQLLANVVLEGGSTLVNGFPERLRQELGPGATVLGSPHRAVAAWLGGSIMACRDSFQNLWLSRRQYEEEGPWAIYKYQL</sequence>
<evidence type="ECO:0000256" key="17">
    <source>
        <dbReference type="ARBA" id="ARBA00022989"/>
    </source>
</evidence>
<feature type="signal peptide" evidence="32">
    <location>
        <begin position="1"/>
        <end position="25"/>
    </location>
</feature>
<evidence type="ECO:0000256" key="6">
    <source>
        <dbReference type="ARBA" id="ARBA00022588"/>
    </source>
</evidence>
<keyword evidence="12 28" id="KW-0547">Nucleotide-binding</keyword>
<dbReference type="GO" id="GO:0016477">
    <property type="term" value="P:cell migration"/>
    <property type="evidence" value="ECO:0007669"/>
    <property type="project" value="TreeGrafter"/>
</dbReference>
<dbReference type="PROSITE" id="PS00109">
    <property type="entry name" value="PROTEIN_KINASE_TYR"/>
    <property type="match status" value="1"/>
</dbReference>
<dbReference type="SUPFAM" id="SSF81296">
    <property type="entry name" value="E set domains"/>
    <property type="match status" value="3"/>
</dbReference>
<dbReference type="InterPro" id="IPR001627">
    <property type="entry name" value="Semap_dom"/>
</dbReference>
<evidence type="ECO:0000313" key="35">
    <source>
        <dbReference type="EMBL" id="KAH0509989.1"/>
    </source>
</evidence>
<feature type="compositionally biased region" description="Basic and acidic residues" evidence="30">
    <location>
        <begin position="1030"/>
        <end position="1045"/>
    </location>
</feature>
<dbReference type="GO" id="GO:0045087">
    <property type="term" value="P:innate immune response"/>
    <property type="evidence" value="ECO:0007669"/>
    <property type="project" value="UniProtKB-KW"/>
</dbReference>
<evidence type="ECO:0000256" key="27">
    <source>
        <dbReference type="PROSITE-ProRule" id="PRU00352"/>
    </source>
</evidence>
<dbReference type="Gene3D" id="3.90.640.10">
    <property type="entry name" value="Actin, Chain A, domain 4"/>
    <property type="match status" value="1"/>
</dbReference>
<dbReference type="InterPro" id="IPR015943">
    <property type="entry name" value="WD40/YVTN_repeat-like_dom_sf"/>
</dbReference>
<dbReference type="GO" id="GO:0007399">
    <property type="term" value="P:nervous system development"/>
    <property type="evidence" value="ECO:0007669"/>
    <property type="project" value="TreeGrafter"/>
</dbReference>
<dbReference type="GO" id="GO:0005524">
    <property type="term" value="F:ATP binding"/>
    <property type="evidence" value="ECO:0007669"/>
    <property type="project" value="UniProtKB-UniRule"/>
</dbReference>
<keyword evidence="21 35" id="KW-0675">Receptor</keyword>
<dbReference type="Gene3D" id="3.30.200.20">
    <property type="entry name" value="Phosphorylase Kinase, domain 1"/>
    <property type="match status" value="1"/>
</dbReference>
<evidence type="ECO:0000256" key="24">
    <source>
        <dbReference type="ARBA" id="ARBA00051243"/>
    </source>
</evidence>
<dbReference type="SMART" id="SM00630">
    <property type="entry name" value="Sema"/>
    <property type="match status" value="1"/>
</dbReference>
<dbReference type="InterPro" id="IPR014756">
    <property type="entry name" value="Ig_E-set"/>
</dbReference>
<evidence type="ECO:0000256" key="14">
    <source>
        <dbReference type="ARBA" id="ARBA00022840"/>
    </source>
</evidence>
<dbReference type="FunFam" id="2.130.10.10:FF:000194">
    <property type="entry name" value="Macrophage-stimulating 1 receptor a"/>
    <property type="match status" value="1"/>
</dbReference>
<evidence type="ECO:0000256" key="28">
    <source>
        <dbReference type="PROSITE-ProRule" id="PRU10141"/>
    </source>
</evidence>
<dbReference type="GO" id="GO:0006909">
    <property type="term" value="P:phagocytosis"/>
    <property type="evidence" value="ECO:0007669"/>
    <property type="project" value="TreeGrafter"/>
</dbReference>
<dbReference type="FunFam" id="1.10.510.10:FF:000093">
    <property type="entry name" value="Hepatocyte growth factor receptor"/>
    <property type="match status" value="1"/>
</dbReference>
<dbReference type="InterPro" id="IPR043129">
    <property type="entry name" value="ATPase_NBD"/>
</dbReference>
<dbReference type="SUPFAM" id="SSF103575">
    <property type="entry name" value="Plexin repeat"/>
    <property type="match status" value="1"/>
</dbReference>
<evidence type="ECO:0000256" key="19">
    <source>
        <dbReference type="ARBA" id="ARBA00023137"/>
    </source>
</evidence>